<organism evidence="1 2">
    <name type="scientific">Cyphellophora attinorum</name>
    <dbReference type="NCBI Taxonomy" id="1664694"/>
    <lineage>
        <taxon>Eukaryota</taxon>
        <taxon>Fungi</taxon>
        <taxon>Dikarya</taxon>
        <taxon>Ascomycota</taxon>
        <taxon>Pezizomycotina</taxon>
        <taxon>Eurotiomycetes</taxon>
        <taxon>Chaetothyriomycetidae</taxon>
        <taxon>Chaetothyriales</taxon>
        <taxon>Cyphellophoraceae</taxon>
        <taxon>Cyphellophora</taxon>
    </lineage>
</organism>
<evidence type="ECO:0000313" key="1">
    <source>
        <dbReference type="EMBL" id="KPI40369.1"/>
    </source>
</evidence>
<sequence>MDDVIEEPDSSDPLSSPTTINSLPLELLQQIFLVNMPDEIHVVYDNTRTHSWNGRSQLCWTPGHVLEMLTVCKLWTQAIGPLIHRRVEVVVRTPEKYKPEGWPAGTEGRVLRWATGRGLTGNTRPYAKTGQNVVEDYLRSLSWSGHALSEEERRRLRREWLR</sequence>
<dbReference type="RefSeq" id="XP_018000332.1">
    <property type="nucleotide sequence ID" value="XM_018148112.1"/>
</dbReference>
<dbReference type="VEuPathDB" id="FungiDB:AB675_7723"/>
<protein>
    <submittedName>
        <fullName evidence="1">Uncharacterized protein</fullName>
    </submittedName>
</protein>
<reference evidence="1 2" key="1">
    <citation type="submission" date="2015-06" db="EMBL/GenBank/DDBJ databases">
        <title>Draft genome of the ant-associated black yeast Phialophora attae CBS 131958.</title>
        <authorList>
            <person name="Moreno L.F."/>
            <person name="Stielow B.J."/>
            <person name="de Hoog S."/>
            <person name="Vicente V.A."/>
            <person name="Weiss V.A."/>
            <person name="de Vries M."/>
            <person name="Cruz L.M."/>
            <person name="Souza E.M."/>
        </authorList>
    </citation>
    <scope>NUCLEOTIDE SEQUENCE [LARGE SCALE GENOMIC DNA]</scope>
    <source>
        <strain evidence="1 2">CBS 131958</strain>
    </source>
</reference>
<dbReference type="EMBL" id="LFJN01000012">
    <property type="protein sequence ID" value="KPI40369.1"/>
    <property type="molecule type" value="Genomic_DNA"/>
</dbReference>
<dbReference type="Proteomes" id="UP000038010">
    <property type="component" value="Unassembled WGS sequence"/>
</dbReference>
<gene>
    <name evidence="1" type="ORF">AB675_7723</name>
</gene>
<dbReference type="GeneID" id="28739992"/>
<comment type="caution">
    <text evidence="1">The sequence shown here is derived from an EMBL/GenBank/DDBJ whole genome shotgun (WGS) entry which is preliminary data.</text>
</comment>
<proteinExistence type="predicted"/>
<dbReference type="AlphaFoldDB" id="A0A0N0NMM2"/>
<accession>A0A0N0NMM2</accession>
<keyword evidence="2" id="KW-1185">Reference proteome</keyword>
<evidence type="ECO:0000313" key="2">
    <source>
        <dbReference type="Proteomes" id="UP000038010"/>
    </source>
</evidence>
<name>A0A0N0NMM2_9EURO</name>